<reference evidence="1" key="1">
    <citation type="submission" date="2018-05" db="EMBL/GenBank/DDBJ databases">
        <title>Draft genome of Mucuna pruriens seed.</title>
        <authorList>
            <person name="Nnadi N.E."/>
            <person name="Vos R."/>
            <person name="Hasami M.H."/>
            <person name="Devisetty U.K."/>
            <person name="Aguiy J.C."/>
        </authorList>
    </citation>
    <scope>NUCLEOTIDE SEQUENCE [LARGE SCALE GENOMIC DNA]</scope>
    <source>
        <strain evidence="1">JCA_2017</strain>
    </source>
</reference>
<feature type="non-terminal residue" evidence="1">
    <location>
        <position position="1"/>
    </location>
</feature>
<evidence type="ECO:0000313" key="2">
    <source>
        <dbReference type="Proteomes" id="UP000257109"/>
    </source>
</evidence>
<dbReference type="GO" id="GO:0003676">
    <property type="term" value="F:nucleic acid binding"/>
    <property type="evidence" value="ECO:0007669"/>
    <property type="project" value="InterPro"/>
</dbReference>
<dbReference type="Proteomes" id="UP000257109">
    <property type="component" value="Unassembled WGS sequence"/>
</dbReference>
<organism evidence="1 2">
    <name type="scientific">Mucuna pruriens</name>
    <name type="common">Velvet bean</name>
    <name type="synonym">Dolichos pruriens</name>
    <dbReference type="NCBI Taxonomy" id="157652"/>
    <lineage>
        <taxon>Eukaryota</taxon>
        <taxon>Viridiplantae</taxon>
        <taxon>Streptophyta</taxon>
        <taxon>Embryophyta</taxon>
        <taxon>Tracheophyta</taxon>
        <taxon>Spermatophyta</taxon>
        <taxon>Magnoliopsida</taxon>
        <taxon>eudicotyledons</taxon>
        <taxon>Gunneridae</taxon>
        <taxon>Pentapetalae</taxon>
        <taxon>rosids</taxon>
        <taxon>fabids</taxon>
        <taxon>Fabales</taxon>
        <taxon>Fabaceae</taxon>
        <taxon>Papilionoideae</taxon>
        <taxon>50 kb inversion clade</taxon>
        <taxon>NPAAA clade</taxon>
        <taxon>indigoferoid/millettioid clade</taxon>
        <taxon>Phaseoleae</taxon>
        <taxon>Mucuna</taxon>
    </lineage>
</organism>
<accession>A0A371E8L8</accession>
<comment type="caution">
    <text evidence="1">The sequence shown here is derived from an EMBL/GenBank/DDBJ whole genome shotgun (WGS) entry which is preliminary data.</text>
</comment>
<keyword evidence="2" id="KW-1185">Reference proteome</keyword>
<dbReference type="GO" id="GO:0008270">
    <property type="term" value="F:zinc ion binding"/>
    <property type="evidence" value="ECO:0007669"/>
    <property type="project" value="InterPro"/>
</dbReference>
<dbReference type="SUPFAM" id="SSF57756">
    <property type="entry name" value="Retrovirus zinc finger-like domains"/>
    <property type="match status" value="1"/>
</dbReference>
<sequence>MLTHEGASDVKRANLNTLIYEYIRLWQPKVIWRLKDHGPCYIIWKTPIIFKKEEPSFAPTCFECEKPRHFKIDCPTHQKNLDEFGLEVKD</sequence>
<feature type="non-terminal residue" evidence="1">
    <location>
        <position position="90"/>
    </location>
</feature>
<evidence type="ECO:0000313" key="1">
    <source>
        <dbReference type="EMBL" id="RDX62343.1"/>
    </source>
</evidence>
<dbReference type="AlphaFoldDB" id="A0A371E8L8"/>
<proteinExistence type="predicted"/>
<evidence type="ECO:0008006" key="3">
    <source>
        <dbReference type="Google" id="ProtNLM"/>
    </source>
</evidence>
<gene>
    <name evidence="1" type="ORF">CR513_59340</name>
</gene>
<protein>
    <recommendedName>
        <fullName evidence="3">CCHC-type domain-containing protein</fullName>
    </recommendedName>
</protein>
<name>A0A371E8L8_MUCPR</name>
<dbReference type="InterPro" id="IPR036875">
    <property type="entry name" value="Znf_CCHC_sf"/>
</dbReference>
<dbReference type="EMBL" id="QJKJ01015551">
    <property type="protein sequence ID" value="RDX62343.1"/>
    <property type="molecule type" value="Genomic_DNA"/>
</dbReference>